<evidence type="ECO:0000259" key="2">
    <source>
        <dbReference type="PROSITE" id="PS50883"/>
    </source>
</evidence>
<dbReference type="SMART" id="SM00267">
    <property type="entry name" value="GGDEF"/>
    <property type="match status" value="1"/>
</dbReference>
<dbReference type="STRING" id="1304275.C41B8_12145"/>
<dbReference type="Pfam" id="PF00563">
    <property type="entry name" value="EAL"/>
    <property type="match status" value="1"/>
</dbReference>
<dbReference type="Gene3D" id="3.30.70.270">
    <property type="match status" value="1"/>
</dbReference>
<dbReference type="Gene3D" id="3.20.20.450">
    <property type="entry name" value="EAL domain"/>
    <property type="match status" value="1"/>
</dbReference>
<dbReference type="InterPro" id="IPR029787">
    <property type="entry name" value="Nucleotide_cyclase"/>
</dbReference>
<dbReference type="OrthoDB" id="9804951at2"/>
<dbReference type="PROSITE" id="PS50887">
    <property type="entry name" value="GGDEF"/>
    <property type="match status" value="1"/>
</dbReference>
<name>A0A084IJQ9_SALHC</name>
<feature type="domain" description="GGDEF" evidence="3">
    <location>
        <begin position="146"/>
        <end position="279"/>
    </location>
</feature>
<evidence type="ECO:0000259" key="3">
    <source>
        <dbReference type="PROSITE" id="PS50887"/>
    </source>
</evidence>
<dbReference type="RefSeq" id="WP_156962521.1">
    <property type="nucleotide sequence ID" value="NZ_APNK01000019.1"/>
</dbReference>
<feature type="transmembrane region" description="Helical" evidence="1">
    <location>
        <begin position="24"/>
        <end position="45"/>
    </location>
</feature>
<proteinExistence type="predicted"/>
<keyword evidence="5" id="KW-1185">Reference proteome</keyword>
<evidence type="ECO:0000256" key="1">
    <source>
        <dbReference type="SAM" id="Phobius"/>
    </source>
</evidence>
<dbReference type="InterPro" id="IPR001633">
    <property type="entry name" value="EAL_dom"/>
</dbReference>
<dbReference type="SMART" id="SM00052">
    <property type="entry name" value="EAL"/>
    <property type="match status" value="1"/>
</dbReference>
<dbReference type="PROSITE" id="PS50883">
    <property type="entry name" value="EAL"/>
    <property type="match status" value="1"/>
</dbReference>
<protein>
    <submittedName>
        <fullName evidence="4">Diguanylate cyclase/phosphodiesterase</fullName>
    </submittedName>
</protein>
<dbReference type="eggNOG" id="COG5001">
    <property type="taxonomic scope" value="Bacteria"/>
</dbReference>
<organism evidence="4 5">
    <name type="scientific">Salinisphaera hydrothermalis (strain C41B8)</name>
    <dbReference type="NCBI Taxonomy" id="1304275"/>
    <lineage>
        <taxon>Bacteria</taxon>
        <taxon>Pseudomonadati</taxon>
        <taxon>Pseudomonadota</taxon>
        <taxon>Gammaproteobacteria</taxon>
        <taxon>Salinisphaerales</taxon>
        <taxon>Salinisphaeraceae</taxon>
        <taxon>Salinisphaera</taxon>
    </lineage>
</organism>
<keyword evidence="1" id="KW-0472">Membrane</keyword>
<dbReference type="InterPro" id="IPR000160">
    <property type="entry name" value="GGDEF_dom"/>
</dbReference>
<reference evidence="4 5" key="1">
    <citation type="submission" date="2013-03" db="EMBL/GenBank/DDBJ databases">
        <title>Salinisphaera hydrothermalis C41B8 Genome Sequencing.</title>
        <authorList>
            <person name="Li C."/>
            <person name="Lai Q."/>
            <person name="Shao Z."/>
        </authorList>
    </citation>
    <scope>NUCLEOTIDE SEQUENCE [LARGE SCALE GENOMIC DNA]</scope>
    <source>
        <strain evidence="4 5">C41B8</strain>
    </source>
</reference>
<dbReference type="CDD" id="cd01948">
    <property type="entry name" value="EAL"/>
    <property type="match status" value="1"/>
</dbReference>
<dbReference type="SUPFAM" id="SSF55073">
    <property type="entry name" value="Nucleotide cyclase"/>
    <property type="match status" value="1"/>
</dbReference>
<dbReference type="InterPro" id="IPR043128">
    <property type="entry name" value="Rev_trsase/Diguanyl_cyclase"/>
</dbReference>
<dbReference type="PANTHER" id="PTHR33121">
    <property type="entry name" value="CYCLIC DI-GMP PHOSPHODIESTERASE PDEF"/>
    <property type="match status" value="1"/>
</dbReference>
<dbReference type="EMBL" id="APNK01000019">
    <property type="protein sequence ID" value="KEZ76943.1"/>
    <property type="molecule type" value="Genomic_DNA"/>
</dbReference>
<dbReference type="CDD" id="cd01949">
    <property type="entry name" value="GGDEF"/>
    <property type="match status" value="1"/>
</dbReference>
<dbReference type="InterPro" id="IPR035919">
    <property type="entry name" value="EAL_sf"/>
</dbReference>
<comment type="caution">
    <text evidence="4">The sequence shown here is derived from an EMBL/GenBank/DDBJ whole genome shotgun (WGS) entry which is preliminary data.</text>
</comment>
<dbReference type="Proteomes" id="UP000028302">
    <property type="component" value="Unassembled WGS sequence"/>
</dbReference>
<keyword evidence="1" id="KW-0812">Transmembrane</keyword>
<dbReference type="PATRIC" id="fig|1304275.5.peg.2478"/>
<accession>A0A084IJQ9</accession>
<gene>
    <name evidence="4" type="ORF">C41B8_12145</name>
</gene>
<dbReference type="GO" id="GO:0071111">
    <property type="term" value="F:cyclic-guanylate-specific phosphodiesterase activity"/>
    <property type="evidence" value="ECO:0007669"/>
    <property type="project" value="InterPro"/>
</dbReference>
<sequence length="546" mass="59905">MDHSRRLRLTTLSRVLRTRVTRTAYYGLAIAIIAIAVATLANAYLQAGAASLGAIWRAQLENPTLWLLDSMPFVFLLWGQYVGLVVSTEASAMVLDETEDLRGDNAVLAAEARRSQRIDPLTGLVNRSHFVDSLEADIEAAQLSRTTVGVIVVDLDGFSEINQHYGQANGDRVLVAMARRLSHAVPAAATLARLDADRFGVTVTEPASADELERIAERIRDAIAPPCPLDGLSLQLVASAGGACYPDNAIDAYGLLDAATQAMQDVKSRGGDFSMVCSKREVRGVVMHSLSAELRRAIDEDELVLYLQPLVDVSAAKTYGAEVLVRWQHPRRGLIMPGDFIPRAERSGLMDDLTFWVLRRGIGYAARLRQGGRDLRISINVSARSLLRRDFPDNLQKLMDERGLPGTALTLELTEDTLMADQSRTLEIVERLAATGVQISIDDFGTGYSQLAYLKRLPVSEIKIDRSFVQDMLESDTDLSIVSATISLAHALKLRAVGEGVESSAQLERLRALGCDLIQGFYVGHPMPVGQFERWLRDRDTHTPVS</sequence>
<dbReference type="SUPFAM" id="SSF141868">
    <property type="entry name" value="EAL domain-like"/>
    <property type="match status" value="1"/>
</dbReference>
<dbReference type="NCBIfam" id="TIGR00254">
    <property type="entry name" value="GGDEF"/>
    <property type="match status" value="1"/>
</dbReference>
<dbReference type="PANTHER" id="PTHR33121:SF70">
    <property type="entry name" value="SIGNALING PROTEIN YKOW"/>
    <property type="match status" value="1"/>
</dbReference>
<evidence type="ECO:0000313" key="4">
    <source>
        <dbReference type="EMBL" id="KEZ76943.1"/>
    </source>
</evidence>
<dbReference type="AlphaFoldDB" id="A0A084IJQ9"/>
<evidence type="ECO:0000313" key="5">
    <source>
        <dbReference type="Proteomes" id="UP000028302"/>
    </source>
</evidence>
<dbReference type="Pfam" id="PF00990">
    <property type="entry name" value="GGDEF"/>
    <property type="match status" value="1"/>
</dbReference>
<feature type="domain" description="EAL" evidence="2">
    <location>
        <begin position="287"/>
        <end position="540"/>
    </location>
</feature>
<keyword evidence="1" id="KW-1133">Transmembrane helix</keyword>
<dbReference type="InterPro" id="IPR050706">
    <property type="entry name" value="Cyclic-di-GMP_PDE-like"/>
</dbReference>